<accession>A0ABD3AQE4</accession>
<evidence type="ECO:0000313" key="1">
    <source>
        <dbReference type="EMBL" id="KAL3533444.1"/>
    </source>
</evidence>
<evidence type="ECO:0000313" key="2">
    <source>
        <dbReference type="Proteomes" id="UP001630127"/>
    </source>
</evidence>
<dbReference type="EMBL" id="JBJUIK010000003">
    <property type="protein sequence ID" value="KAL3533444.1"/>
    <property type="molecule type" value="Genomic_DNA"/>
</dbReference>
<name>A0ABD3AQE4_9GENT</name>
<dbReference type="Proteomes" id="UP001630127">
    <property type="component" value="Unassembled WGS sequence"/>
</dbReference>
<organism evidence="1 2">
    <name type="scientific">Cinchona calisaya</name>
    <dbReference type="NCBI Taxonomy" id="153742"/>
    <lineage>
        <taxon>Eukaryota</taxon>
        <taxon>Viridiplantae</taxon>
        <taxon>Streptophyta</taxon>
        <taxon>Embryophyta</taxon>
        <taxon>Tracheophyta</taxon>
        <taxon>Spermatophyta</taxon>
        <taxon>Magnoliopsida</taxon>
        <taxon>eudicotyledons</taxon>
        <taxon>Gunneridae</taxon>
        <taxon>Pentapetalae</taxon>
        <taxon>asterids</taxon>
        <taxon>lamiids</taxon>
        <taxon>Gentianales</taxon>
        <taxon>Rubiaceae</taxon>
        <taxon>Cinchonoideae</taxon>
        <taxon>Cinchoneae</taxon>
        <taxon>Cinchona</taxon>
    </lineage>
</organism>
<proteinExistence type="predicted"/>
<feature type="non-terminal residue" evidence="1">
    <location>
        <position position="1"/>
    </location>
</feature>
<sequence length="113" mass="12643">NFIKNFEFYFGADPNDINLSSTSDLIILITVGLCCSWFHGHGVSIVGDHWRGVLIDESGGEVSEVCCGQLEEWVFSYHEFYCALTEVETSCINGPTREKEGTLNDLRSHLPKP</sequence>
<protein>
    <submittedName>
        <fullName evidence="1">Uncharacterized protein</fullName>
    </submittedName>
</protein>
<dbReference type="AlphaFoldDB" id="A0ABD3AQE4"/>
<reference evidence="1 2" key="1">
    <citation type="submission" date="2024-11" db="EMBL/GenBank/DDBJ databases">
        <title>A near-complete genome assembly of Cinchona calisaya.</title>
        <authorList>
            <person name="Lian D.C."/>
            <person name="Zhao X.W."/>
            <person name="Wei L."/>
        </authorList>
    </citation>
    <scope>NUCLEOTIDE SEQUENCE [LARGE SCALE GENOMIC DNA]</scope>
    <source>
        <tissue evidence="1">Nenye</tissue>
    </source>
</reference>
<gene>
    <name evidence="1" type="ORF">ACH5RR_006965</name>
</gene>
<keyword evidence="2" id="KW-1185">Reference proteome</keyword>
<comment type="caution">
    <text evidence="1">The sequence shown here is derived from an EMBL/GenBank/DDBJ whole genome shotgun (WGS) entry which is preliminary data.</text>
</comment>